<keyword evidence="1" id="KW-0812">Transmembrane</keyword>
<comment type="caution">
    <text evidence="2">The sequence shown here is derived from an EMBL/GenBank/DDBJ whole genome shotgun (WGS) entry which is preliminary data.</text>
</comment>
<feature type="transmembrane region" description="Helical" evidence="1">
    <location>
        <begin position="24"/>
        <end position="48"/>
    </location>
</feature>
<accession>A0AAV8TP05</accession>
<dbReference type="AlphaFoldDB" id="A0AAV8TP05"/>
<name>A0AAV8TP05_9ROSI</name>
<proteinExistence type="predicted"/>
<evidence type="ECO:0000313" key="3">
    <source>
        <dbReference type="Proteomes" id="UP001159364"/>
    </source>
</evidence>
<evidence type="ECO:0000256" key="1">
    <source>
        <dbReference type="SAM" id="Phobius"/>
    </source>
</evidence>
<keyword evidence="1" id="KW-0472">Membrane</keyword>
<dbReference type="Proteomes" id="UP001159364">
    <property type="component" value="Linkage Group LG04"/>
</dbReference>
<dbReference type="EMBL" id="JAIWQS010000004">
    <property type="protein sequence ID" value="KAJ8767583.1"/>
    <property type="molecule type" value="Genomic_DNA"/>
</dbReference>
<protein>
    <submittedName>
        <fullName evidence="2">Uncharacterized protein</fullName>
    </submittedName>
</protein>
<sequence>MNTSYSSFSPNQLASFFVLPPDCIFLATFGGGSYTSGIVARFYIFFVVAERERVRVSTDRRKESDQFNGILGSLLLAEDVPVEDETLVGKAARWLYGRRKWHQAEHDLGLRQGVKAFNGRIEWKLD</sequence>
<reference evidence="2 3" key="1">
    <citation type="submission" date="2021-09" db="EMBL/GenBank/DDBJ databases">
        <title>Genomic insights and catalytic innovation underlie evolution of tropane alkaloids biosynthesis.</title>
        <authorList>
            <person name="Wang Y.-J."/>
            <person name="Tian T."/>
            <person name="Huang J.-P."/>
            <person name="Huang S.-X."/>
        </authorList>
    </citation>
    <scope>NUCLEOTIDE SEQUENCE [LARGE SCALE GENOMIC DNA]</scope>
    <source>
        <strain evidence="2">KIB-2018</strain>
        <tissue evidence="2">Leaf</tissue>
    </source>
</reference>
<organism evidence="2 3">
    <name type="scientific">Erythroxylum novogranatense</name>
    <dbReference type="NCBI Taxonomy" id="1862640"/>
    <lineage>
        <taxon>Eukaryota</taxon>
        <taxon>Viridiplantae</taxon>
        <taxon>Streptophyta</taxon>
        <taxon>Embryophyta</taxon>
        <taxon>Tracheophyta</taxon>
        <taxon>Spermatophyta</taxon>
        <taxon>Magnoliopsida</taxon>
        <taxon>eudicotyledons</taxon>
        <taxon>Gunneridae</taxon>
        <taxon>Pentapetalae</taxon>
        <taxon>rosids</taxon>
        <taxon>fabids</taxon>
        <taxon>Malpighiales</taxon>
        <taxon>Erythroxylaceae</taxon>
        <taxon>Erythroxylum</taxon>
    </lineage>
</organism>
<gene>
    <name evidence="2" type="ORF">K2173_017927</name>
</gene>
<keyword evidence="3" id="KW-1185">Reference proteome</keyword>
<evidence type="ECO:0000313" key="2">
    <source>
        <dbReference type="EMBL" id="KAJ8767583.1"/>
    </source>
</evidence>
<keyword evidence="1" id="KW-1133">Transmembrane helix</keyword>